<organism evidence="1">
    <name type="scientific">Arundo donax</name>
    <name type="common">Giant reed</name>
    <name type="synonym">Donax arundinaceus</name>
    <dbReference type="NCBI Taxonomy" id="35708"/>
    <lineage>
        <taxon>Eukaryota</taxon>
        <taxon>Viridiplantae</taxon>
        <taxon>Streptophyta</taxon>
        <taxon>Embryophyta</taxon>
        <taxon>Tracheophyta</taxon>
        <taxon>Spermatophyta</taxon>
        <taxon>Magnoliopsida</taxon>
        <taxon>Liliopsida</taxon>
        <taxon>Poales</taxon>
        <taxon>Poaceae</taxon>
        <taxon>PACMAD clade</taxon>
        <taxon>Arundinoideae</taxon>
        <taxon>Arundineae</taxon>
        <taxon>Arundo</taxon>
    </lineage>
</organism>
<accession>A0A0A8YGF6</accession>
<reference evidence="1" key="2">
    <citation type="journal article" date="2015" name="Data Brief">
        <title>Shoot transcriptome of the giant reed, Arundo donax.</title>
        <authorList>
            <person name="Barrero R.A."/>
            <person name="Guerrero F.D."/>
            <person name="Moolhuijzen P."/>
            <person name="Goolsby J.A."/>
            <person name="Tidwell J."/>
            <person name="Bellgard S.E."/>
            <person name="Bellgard M.I."/>
        </authorList>
    </citation>
    <scope>NUCLEOTIDE SEQUENCE</scope>
    <source>
        <tissue evidence="1">Shoot tissue taken approximately 20 cm above the soil surface</tissue>
    </source>
</reference>
<evidence type="ECO:0000313" key="1">
    <source>
        <dbReference type="EMBL" id="JAD24380.1"/>
    </source>
</evidence>
<proteinExistence type="predicted"/>
<dbReference type="AlphaFoldDB" id="A0A0A8YGF6"/>
<name>A0A0A8YGF6_ARUDO</name>
<sequence length="29" mass="3271">MFRHFITALAVCSSKMVFFMCEPICVTSA</sequence>
<dbReference type="EMBL" id="GBRH01273515">
    <property type="protein sequence ID" value="JAD24380.1"/>
    <property type="molecule type" value="Transcribed_RNA"/>
</dbReference>
<reference evidence="1" key="1">
    <citation type="submission" date="2014-09" db="EMBL/GenBank/DDBJ databases">
        <authorList>
            <person name="Magalhaes I.L.F."/>
            <person name="Oliveira U."/>
            <person name="Santos F.R."/>
            <person name="Vidigal T.H.D.A."/>
            <person name="Brescovit A.D."/>
            <person name="Santos A.J."/>
        </authorList>
    </citation>
    <scope>NUCLEOTIDE SEQUENCE</scope>
    <source>
        <tissue evidence="1">Shoot tissue taken approximately 20 cm above the soil surface</tissue>
    </source>
</reference>
<protein>
    <submittedName>
        <fullName evidence="1">Mlo1</fullName>
    </submittedName>
</protein>